<feature type="domain" description="SnoaL-like" evidence="1">
    <location>
        <begin position="12"/>
        <end position="106"/>
    </location>
</feature>
<proteinExistence type="predicted"/>
<evidence type="ECO:0000259" key="1">
    <source>
        <dbReference type="Pfam" id="PF12680"/>
    </source>
</evidence>
<reference evidence="2 3" key="1">
    <citation type="submission" date="2016-08" db="EMBL/GenBank/DDBJ databases">
        <authorList>
            <person name="Seilhamer J.J."/>
        </authorList>
    </citation>
    <scope>NUCLEOTIDE SEQUENCE [LARGE SCALE GENOMIC DNA]</scope>
    <source>
        <strain evidence="2 3">P1-7</strain>
    </source>
</reference>
<evidence type="ECO:0000313" key="3">
    <source>
        <dbReference type="Proteomes" id="UP000199205"/>
    </source>
</evidence>
<gene>
    <name evidence="2" type="ORF">GA0061101_101319</name>
</gene>
<evidence type="ECO:0000313" key="2">
    <source>
        <dbReference type="EMBL" id="SCB09151.1"/>
    </source>
</evidence>
<dbReference type="GO" id="GO:0016853">
    <property type="term" value="F:isomerase activity"/>
    <property type="evidence" value="ECO:0007669"/>
    <property type="project" value="UniProtKB-KW"/>
</dbReference>
<dbReference type="OrthoDB" id="4945579at2"/>
<dbReference type="Pfam" id="PF12680">
    <property type="entry name" value="SnoaL_2"/>
    <property type="match status" value="1"/>
</dbReference>
<accession>A0A1C3U119</accession>
<dbReference type="InterPro" id="IPR037401">
    <property type="entry name" value="SnoaL-like"/>
</dbReference>
<dbReference type="SUPFAM" id="SSF54427">
    <property type="entry name" value="NTF2-like"/>
    <property type="match status" value="1"/>
</dbReference>
<dbReference type="EMBL" id="FMAF01000001">
    <property type="protein sequence ID" value="SCB09151.1"/>
    <property type="molecule type" value="Genomic_DNA"/>
</dbReference>
<dbReference type="InterPro" id="IPR032710">
    <property type="entry name" value="NTF2-like_dom_sf"/>
</dbReference>
<protein>
    <submittedName>
        <fullName evidence="2">Ketosteroid isomerase-related protein</fullName>
    </submittedName>
</protein>
<keyword evidence="2" id="KW-0413">Isomerase</keyword>
<dbReference type="AlphaFoldDB" id="A0A1C3U119"/>
<sequence>MSSLETVRCDTVRRLFTAYVAQHPDTVAPMLAPDFTFSSPRDDHIDRQRYFEHCWPKEKVFRDIHIEHLVPDGDDVIVSYRAEKMDGNSFRNVELIRFAGDRIAEVNVYFGRNV</sequence>
<organism evidence="2 3">
    <name type="scientific">Rhizobium lusitanum</name>
    <dbReference type="NCBI Taxonomy" id="293958"/>
    <lineage>
        <taxon>Bacteria</taxon>
        <taxon>Pseudomonadati</taxon>
        <taxon>Pseudomonadota</taxon>
        <taxon>Alphaproteobacteria</taxon>
        <taxon>Hyphomicrobiales</taxon>
        <taxon>Rhizobiaceae</taxon>
        <taxon>Rhizobium/Agrobacterium group</taxon>
        <taxon>Rhizobium</taxon>
    </lineage>
</organism>
<name>A0A1C3U119_9HYPH</name>
<dbReference type="Proteomes" id="UP000199205">
    <property type="component" value="Unassembled WGS sequence"/>
</dbReference>
<dbReference type="RefSeq" id="WP_037193678.1">
    <property type="nucleotide sequence ID" value="NZ_FMAF01000001.1"/>
</dbReference>
<dbReference type="Gene3D" id="3.10.450.50">
    <property type="match status" value="1"/>
</dbReference>